<feature type="region of interest" description="Disordered" evidence="1">
    <location>
        <begin position="87"/>
        <end position="132"/>
    </location>
</feature>
<organism evidence="2 3">
    <name type="scientific">Apatococcus fuscideae</name>
    <dbReference type="NCBI Taxonomy" id="2026836"/>
    <lineage>
        <taxon>Eukaryota</taxon>
        <taxon>Viridiplantae</taxon>
        <taxon>Chlorophyta</taxon>
        <taxon>core chlorophytes</taxon>
        <taxon>Trebouxiophyceae</taxon>
        <taxon>Chlorellales</taxon>
        <taxon>Chlorellaceae</taxon>
        <taxon>Apatococcus</taxon>
    </lineage>
</organism>
<feature type="region of interest" description="Disordered" evidence="1">
    <location>
        <begin position="30"/>
        <end position="63"/>
    </location>
</feature>
<feature type="compositionally biased region" description="Polar residues" evidence="1">
    <location>
        <begin position="206"/>
        <end position="225"/>
    </location>
</feature>
<feature type="region of interest" description="Disordered" evidence="1">
    <location>
        <begin position="176"/>
        <end position="225"/>
    </location>
</feature>
<gene>
    <name evidence="2" type="ORF">WJX84_001648</name>
</gene>
<reference evidence="2 3" key="1">
    <citation type="journal article" date="2024" name="Nat. Commun.">
        <title>Phylogenomics reveals the evolutionary origins of lichenization in chlorophyte algae.</title>
        <authorList>
            <person name="Puginier C."/>
            <person name="Libourel C."/>
            <person name="Otte J."/>
            <person name="Skaloud P."/>
            <person name="Haon M."/>
            <person name="Grisel S."/>
            <person name="Petersen M."/>
            <person name="Berrin J.G."/>
            <person name="Delaux P.M."/>
            <person name="Dal Grande F."/>
            <person name="Keller J."/>
        </authorList>
    </citation>
    <scope>NUCLEOTIDE SEQUENCE [LARGE SCALE GENOMIC DNA]</scope>
    <source>
        <strain evidence="2 3">SAG 2523</strain>
    </source>
</reference>
<accession>A0AAW1T1Z7</accession>
<comment type="caution">
    <text evidence="2">The sequence shown here is derived from an EMBL/GenBank/DDBJ whole genome shotgun (WGS) entry which is preliminary data.</text>
</comment>
<feature type="compositionally biased region" description="Basic and acidic residues" evidence="1">
    <location>
        <begin position="98"/>
        <end position="107"/>
    </location>
</feature>
<feature type="compositionally biased region" description="Basic and acidic residues" evidence="1">
    <location>
        <begin position="30"/>
        <end position="42"/>
    </location>
</feature>
<dbReference type="Proteomes" id="UP001485043">
    <property type="component" value="Unassembled WGS sequence"/>
</dbReference>
<dbReference type="AlphaFoldDB" id="A0AAW1T1Z7"/>
<keyword evidence="3" id="KW-1185">Reference proteome</keyword>
<evidence type="ECO:0000313" key="3">
    <source>
        <dbReference type="Proteomes" id="UP001485043"/>
    </source>
</evidence>
<proteinExistence type="predicted"/>
<evidence type="ECO:0000256" key="1">
    <source>
        <dbReference type="SAM" id="MobiDB-lite"/>
    </source>
</evidence>
<protein>
    <submittedName>
        <fullName evidence="2">Uncharacterized protein</fullName>
    </submittedName>
</protein>
<sequence>MEKPVAEFWKDKTKPDGLYSQCTACAAQREESRRRKMAEEGATRPPLTSKKCSRCHQEKPAGDFCANKRSPDGLYCQCKACVAVKDKERRVREKKRQRTQEDKDPQDKAAPPVMTAHNSFGQHGPLQPSPPQVYPKMEMITLPGGGKLNVAEYVTPGHHTGVHIGNYHFPSQTLRYLEPQPSRSASANRHRVHHSQQAPFPGGQPLQASRGTPPCSSSHSTADPT</sequence>
<evidence type="ECO:0000313" key="2">
    <source>
        <dbReference type="EMBL" id="KAK9863530.1"/>
    </source>
</evidence>
<dbReference type="EMBL" id="JALJOV010000459">
    <property type="protein sequence ID" value="KAK9863530.1"/>
    <property type="molecule type" value="Genomic_DNA"/>
</dbReference>
<name>A0AAW1T1Z7_9CHLO</name>